<dbReference type="EMBL" id="PYWC01000011">
    <property type="protein sequence ID" value="PWW78983.1"/>
    <property type="molecule type" value="Genomic_DNA"/>
</dbReference>
<feature type="region of interest" description="Disordered" evidence="1">
    <location>
        <begin position="49"/>
        <end position="103"/>
    </location>
</feature>
<feature type="region of interest" description="Disordered" evidence="1">
    <location>
        <begin position="431"/>
        <end position="468"/>
    </location>
</feature>
<organism evidence="2 3">
    <name type="scientific">Tuber magnatum</name>
    <name type="common">white Piedmont truffle</name>
    <dbReference type="NCBI Taxonomy" id="42249"/>
    <lineage>
        <taxon>Eukaryota</taxon>
        <taxon>Fungi</taxon>
        <taxon>Dikarya</taxon>
        <taxon>Ascomycota</taxon>
        <taxon>Pezizomycotina</taxon>
        <taxon>Pezizomycetes</taxon>
        <taxon>Pezizales</taxon>
        <taxon>Tuberaceae</taxon>
        <taxon>Tuber</taxon>
    </lineage>
</organism>
<name>A0A317SWY5_9PEZI</name>
<gene>
    <name evidence="2" type="ORF">C7212DRAFT_341596</name>
</gene>
<feature type="compositionally biased region" description="Basic and acidic residues" evidence="1">
    <location>
        <begin position="447"/>
        <end position="468"/>
    </location>
</feature>
<evidence type="ECO:0000313" key="2">
    <source>
        <dbReference type="EMBL" id="PWW78983.1"/>
    </source>
</evidence>
<proteinExistence type="predicted"/>
<keyword evidence="3" id="KW-1185">Reference proteome</keyword>
<feature type="region of interest" description="Disordered" evidence="1">
    <location>
        <begin position="259"/>
        <end position="398"/>
    </location>
</feature>
<feature type="compositionally biased region" description="Acidic residues" evidence="1">
    <location>
        <begin position="355"/>
        <end position="365"/>
    </location>
</feature>
<dbReference type="AlphaFoldDB" id="A0A317SWY5"/>
<feature type="compositionally biased region" description="Low complexity" evidence="1">
    <location>
        <begin position="321"/>
        <end position="332"/>
    </location>
</feature>
<comment type="caution">
    <text evidence="2">The sequence shown here is derived from an EMBL/GenBank/DDBJ whole genome shotgun (WGS) entry which is preliminary data.</text>
</comment>
<reference evidence="2 3" key="1">
    <citation type="submission" date="2018-03" db="EMBL/GenBank/DDBJ databases">
        <title>Genomes of Pezizomycetes fungi and the evolution of truffles.</title>
        <authorList>
            <person name="Murat C."/>
            <person name="Payen T."/>
            <person name="Noel B."/>
            <person name="Kuo A."/>
            <person name="Martin F.M."/>
        </authorList>
    </citation>
    <scope>NUCLEOTIDE SEQUENCE [LARGE SCALE GENOMIC DNA]</scope>
    <source>
        <strain evidence="2">091103-1</strain>
    </source>
</reference>
<feature type="compositionally biased region" description="Basic and acidic residues" evidence="1">
    <location>
        <begin position="259"/>
        <end position="280"/>
    </location>
</feature>
<feature type="compositionally biased region" description="Low complexity" evidence="1">
    <location>
        <begin position="90"/>
        <end position="101"/>
    </location>
</feature>
<protein>
    <submittedName>
        <fullName evidence="2">Uncharacterized protein</fullName>
    </submittedName>
</protein>
<sequence length="510" mass="56676">MVKKFYTKIGVSETLETRMSLPVARVDEMDEASDPPMGESDLATIRRVASDDGSTPTAPSMVRSVSSGSQRGFRALPFHKPRESKRVTKLPPRLDTPLPTRSQTISPEELNRLAIRMGKAMAHIRMDLDSSEDANNLAIEELSENDQILAEQVHDIRHRINQGELISKEEASRWGLQLGMLETAVNELQQRYLAKVSEELERSAARHEKQAEVSEQLHSDIGVTEQQSLARDNILADEVKELQSHRDELVAELKLQRETTERNHRVQRELERRREAEANDLKTQMSGLMKRLETQETTTVPTEAPSVMELPPTIPKRSPNGSKGKAPADGAPGPAGGNSGNREPPRNSGVPPGPPDDDSSSDDSDDTRSGSEPRCRAGRDTPPPNLKGLTPSERGDWKKMSLIGEAVGRDTEWISALETCGKRYEEYLAEQKLGSSEGNGISPGKRKSSDEGLKDDNQENRMHQCKWRDQGEFGNSLTTNLRTRLCPHHGTTGDGEWVVRLRRTGNRNGN</sequence>
<feature type="compositionally biased region" description="Basic and acidic residues" evidence="1">
    <location>
        <begin position="366"/>
        <end position="379"/>
    </location>
</feature>
<accession>A0A317SWY5</accession>
<evidence type="ECO:0000313" key="3">
    <source>
        <dbReference type="Proteomes" id="UP000246991"/>
    </source>
</evidence>
<feature type="compositionally biased region" description="Polar residues" evidence="1">
    <location>
        <begin position="52"/>
        <end position="70"/>
    </location>
</feature>
<evidence type="ECO:0000256" key="1">
    <source>
        <dbReference type="SAM" id="MobiDB-lite"/>
    </source>
</evidence>
<dbReference type="Proteomes" id="UP000246991">
    <property type="component" value="Unassembled WGS sequence"/>
</dbReference>